<organism evidence="1 2">
    <name type="scientific">Bauhinia variegata</name>
    <name type="common">Purple orchid tree</name>
    <name type="synonym">Phanera variegata</name>
    <dbReference type="NCBI Taxonomy" id="167791"/>
    <lineage>
        <taxon>Eukaryota</taxon>
        <taxon>Viridiplantae</taxon>
        <taxon>Streptophyta</taxon>
        <taxon>Embryophyta</taxon>
        <taxon>Tracheophyta</taxon>
        <taxon>Spermatophyta</taxon>
        <taxon>Magnoliopsida</taxon>
        <taxon>eudicotyledons</taxon>
        <taxon>Gunneridae</taxon>
        <taxon>Pentapetalae</taxon>
        <taxon>rosids</taxon>
        <taxon>fabids</taxon>
        <taxon>Fabales</taxon>
        <taxon>Fabaceae</taxon>
        <taxon>Cercidoideae</taxon>
        <taxon>Cercideae</taxon>
        <taxon>Bauhiniinae</taxon>
        <taxon>Bauhinia</taxon>
    </lineage>
</organism>
<evidence type="ECO:0000313" key="1">
    <source>
        <dbReference type="EMBL" id="KAI4302004.1"/>
    </source>
</evidence>
<dbReference type="EMBL" id="CM039438">
    <property type="protein sequence ID" value="KAI4302004.1"/>
    <property type="molecule type" value="Genomic_DNA"/>
</dbReference>
<sequence>MANSLVFTSYIVLVLVLILASRGAEAARAFFVFGDSLVDNGNNNYLATTARADAPPYGIDYPTGRATGRFSNGLNIPDFISEAIGSEPTLPYLSPELNGENLLVGANFASAGIGILNDTGIQFINIIRIFRQLEYFQQYQQRVAAIIGTERAQELVNGALILITLGGNDFVNNYYLVPYSARSRQFALPDYVTYLISEYKKILQRLYDLGARRVLVTGTGPLGCVPAELALRSRNGECDPELQRAASLFNPQLVQIIEQLNSQIGSDVFVAANTQQMSNDFIHNPQAYGFETSKVACCGQGPYNGLGLCTLLSNLCPNRDVYAFWDPFHPSEKANRIIVQQILSGTSEYMYPMNLSTILALDSRK</sequence>
<reference evidence="1 2" key="1">
    <citation type="journal article" date="2022" name="DNA Res.">
        <title>Chromosomal-level genome assembly of the orchid tree Bauhinia variegata (Leguminosae; Cercidoideae) supports the allotetraploid origin hypothesis of Bauhinia.</title>
        <authorList>
            <person name="Zhong Y."/>
            <person name="Chen Y."/>
            <person name="Zheng D."/>
            <person name="Pang J."/>
            <person name="Liu Y."/>
            <person name="Luo S."/>
            <person name="Meng S."/>
            <person name="Qian L."/>
            <person name="Wei D."/>
            <person name="Dai S."/>
            <person name="Zhou R."/>
        </authorList>
    </citation>
    <scope>NUCLEOTIDE SEQUENCE [LARGE SCALE GENOMIC DNA]</scope>
    <source>
        <strain evidence="1">BV-YZ2020</strain>
    </source>
</reference>
<name>A0ACB9KXM6_BAUVA</name>
<gene>
    <name evidence="1" type="ORF">L6164_035228</name>
</gene>
<proteinExistence type="predicted"/>
<keyword evidence="2" id="KW-1185">Reference proteome</keyword>
<protein>
    <submittedName>
        <fullName evidence="1">Uncharacterized protein</fullName>
    </submittedName>
</protein>
<accession>A0ACB9KXM6</accession>
<dbReference type="Proteomes" id="UP000828941">
    <property type="component" value="Chromosome 13"/>
</dbReference>
<evidence type="ECO:0000313" key="2">
    <source>
        <dbReference type="Proteomes" id="UP000828941"/>
    </source>
</evidence>
<comment type="caution">
    <text evidence="1">The sequence shown here is derived from an EMBL/GenBank/DDBJ whole genome shotgun (WGS) entry which is preliminary data.</text>
</comment>